<dbReference type="HOGENOM" id="CLU_130912_0_0_6"/>
<organism evidence="1 2">
    <name type="scientific">Thioalkalivibrio sulfidiphilus (strain HL-EbGR7)</name>
    <dbReference type="NCBI Taxonomy" id="396588"/>
    <lineage>
        <taxon>Bacteria</taxon>
        <taxon>Pseudomonadati</taxon>
        <taxon>Pseudomonadota</taxon>
        <taxon>Gammaproteobacteria</taxon>
        <taxon>Chromatiales</taxon>
        <taxon>Ectothiorhodospiraceae</taxon>
        <taxon>Thioalkalivibrio</taxon>
    </lineage>
</organism>
<dbReference type="OrthoDB" id="8141487at2"/>
<protein>
    <submittedName>
        <fullName evidence="1">Mu Gam family protein</fullName>
    </submittedName>
</protein>
<dbReference type="AlphaFoldDB" id="B8GKZ7"/>
<dbReference type="GO" id="GO:0042262">
    <property type="term" value="P:DNA protection"/>
    <property type="evidence" value="ECO:0007669"/>
    <property type="project" value="InterPro"/>
</dbReference>
<dbReference type="Proteomes" id="UP000002383">
    <property type="component" value="Chromosome"/>
</dbReference>
<dbReference type="GO" id="GO:0003690">
    <property type="term" value="F:double-stranded DNA binding"/>
    <property type="evidence" value="ECO:0007669"/>
    <property type="project" value="InterPro"/>
</dbReference>
<reference evidence="1 2" key="1">
    <citation type="journal article" date="2011" name="Stand. Genomic Sci.">
        <title>Complete genome sequence of 'Thioalkalivibrio sulfidophilus' HL-EbGr7.</title>
        <authorList>
            <person name="Muyzer G."/>
            <person name="Sorokin D.Y."/>
            <person name="Mavromatis K."/>
            <person name="Lapidus A."/>
            <person name="Clum A."/>
            <person name="Ivanova N."/>
            <person name="Pati A."/>
            <person name="d'Haeseleer P."/>
            <person name="Woyke T."/>
            <person name="Kyrpides N.C."/>
        </authorList>
    </citation>
    <scope>NUCLEOTIDE SEQUENCE [LARGE SCALE GENOMIC DNA]</scope>
    <source>
        <strain evidence="1 2">HL-EbGR7</strain>
    </source>
</reference>
<evidence type="ECO:0000313" key="2">
    <source>
        <dbReference type="Proteomes" id="UP000002383"/>
    </source>
</evidence>
<dbReference type="Gene3D" id="1.20.5.170">
    <property type="match status" value="1"/>
</dbReference>
<name>B8GKZ7_THISH</name>
<proteinExistence type="predicted"/>
<sequence>MPKTERIKQKAATFVPGRREEVTEAIAEIGRLQRERSRIQAAMNDEIAAVKQRYEEQARPLAEDIQRLADGVHLWCEANRPELTQEGKRKTANLASGEVRWRMRPPSVSARGLDKIIQTLKDLRLTRFIRTKEELDKEAVLAEPDAVKHIKGISIKQSEDFVIVPFETELEEVA</sequence>
<dbReference type="KEGG" id="tgr:Tgr7_0417"/>
<evidence type="ECO:0000313" key="1">
    <source>
        <dbReference type="EMBL" id="ACL71515.1"/>
    </source>
</evidence>
<dbReference type="eggNOG" id="COG4396">
    <property type="taxonomic scope" value="Bacteria"/>
</dbReference>
<dbReference type="SUPFAM" id="SSF161266">
    <property type="entry name" value="Gam-like"/>
    <property type="match status" value="1"/>
</dbReference>
<keyword evidence="2" id="KW-1185">Reference proteome</keyword>
<dbReference type="EMBL" id="CP001339">
    <property type="protein sequence ID" value="ACL71515.1"/>
    <property type="molecule type" value="Genomic_DNA"/>
</dbReference>
<dbReference type="InterPro" id="IPR009951">
    <property type="entry name" value="Host-nuc_inhib_Gam"/>
</dbReference>
<accession>B8GKZ7</accession>
<gene>
    <name evidence="1" type="ordered locus">Tgr7_0417</name>
</gene>
<dbReference type="STRING" id="396588.Tgr7_0417"/>
<dbReference type="RefSeq" id="WP_012637004.1">
    <property type="nucleotide sequence ID" value="NC_011901.1"/>
</dbReference>
<dbReference type="Pfam" id="PF07352">
    <property type="entry name" value="Phage_Mu_Gam"/>
    <property type="match status" value="1"/>
</dbReference>